<gene>
    <name evidence="1" type="ORF">A4R35_14745</name>
</gene>
<keyword evidence="2" id="KW-1185">Reference proteome</keyword>
<evidence type="ECO:0008006" key="3">
    <source>
        <dbReference type="Google" id="ProtNLM"/>
    </source>
</evidence>
<evidence type="ECO:0000313" key="1">
    <source>
        <dbReference type="EMBL" id="RAQ96797.1"/>
    </source>
</evidence>
<evidence type="ECO:0000313" key="2">
    <source>
        <dbReference type="Proteomes" id="UP000248706"/>
    </source>
</evidence>
<dbReference type="AlphaFoldDB" id="A0A328VH83"/>
<organism evidence="1 2">
    <name type="scientific">Thermogemmatispora tikiterensis</name>
    <dbReference type="NCBI Taxonomy" id="1825093"/>
    <lineage>
        <taxon>Bacteria</taxon>
        <taxon>Bacillati</taxon>
        <taxon>Chloroflexota</taxon>
        <taxon>Ktedonobacteria</taxon>
        <taxon>Thermogemmatisporales</taxon>
        <taxon>Thermogemmatisporaceae</taxon>
        <taxon>Thermogemmatispora</taxon>
    </lineage>
</organism>
<dbReference type="Proteomes" id="UP000248706">
    <property type="component" value="Unassembled WGS sequence"/>
</dbReference>
<accession>A0A328VH83</accession>
<reference evidence="1 2" key="1">
    <citation type="submission" date="2016-08" db="EMBL/GenBank/DDBJ databases">
        <title>Analysis of Carbohydrate Active Enzymes in Thermogemmatispora T81 Reveals Carbohydrate Degradation Ability.</title>
        <authorList>
            <person name="Tomazini A."/>
            <person name="Lal S."/>
            <person name="Stott M."/>
            <person name="Henrissat B."/>
            <person name="Polikarpov I."/>
            <person name="Sparling R."/>
            <person name="Levin D.B."/>
        </authorList>
    </citation>
    <scope>NUCLEOTIDE SEQUENCE [LARGE SCALE GENOMIC DNA]</scope>
    <source>
        <strain evidence="1 2">T81</strain>
    </source>
</reference>
<protein>
    <recommendedName>
        <fullName evidence="3">HEAT repeat domain-containing protein</fullName>
    </recommendedName>
</protein>
<comment type="caution">
    <text evidence="1">The sequence shown here is derived from an EMBL/GenBank/DDBJ whole genome shotgun (WGS) entry which is preliminary data.</text>
</comment>
<dbReference type="EMBL" id="MCIF01000002">
    <property type="protein sequence ID" value="RAQ96797.1"/>
    <property type="molecule type" value="Genomic_DNA"/>
</dbReference>
<proteinExistence type="predicted"/>
<name>A0A328VH83_9CHLR</name>
<sequence>MRHHCVEALNRVLSSHGDGEAVEVLLSLVRDEQLAMMSRLACVETLGHLAKEVAPAQTGALAALADVSLHSEVRAALALALGEGERLLAAPLRLCWEREQDERLKRTLLLALVCLDDQDLGVLAQGEELALQGHPGGSLDPSESSLWDAYLPEYLAKHSRPETLGRLLRRSRFSRGWFSGSLIKAIETAERRDLVPVLLDVLEHSSLRAEPTKLRGVKLQGIIRALSQLGETPEVARRLLALFQRAVTDATLPVGYWVVDYLFEALWHVTRRAGLLVVERPRGSHRYVLLPRRS</sequence>